<dbReference type="Pfam" id="PF09608">
    <property type="entry name" value="Alph_Pro_TM"/>
    <property type="match status" value="1"/>
</dbReference>
<keyword evidence="2" id="KW-0732">Signal</keyword>
<evidence type="ECO:0000313" key="4">
    <source>
        <dbReference type="Proteomes" id="UP001268683"/>
    </source>
</evidence>
<dbReference type="InterPro" id="IPR019088">
    <property type="entry name" value="CHP02186-rel_TM"/>
</dbReference>
<dbReference type="EMBL" id="CP123872">
    <property type="protein sequence ID" value="WND03949.1"/>
    <property type="molecule type" value="Genomic_DNA"/>
</dbReference>
<evidence type="ECO:0000313" key="3">
    <source>
        <dbReference type="EMBL" id="WND03949.1"/>
    </source>
</evidence>
<keyword evidence="4" id="KW-1185">Reference proteome</keyword>
<protein>
    <submittedName>
        <fullName evidence="3">TIGR02186 family protein</fullName>
    </submittedName>
</protein>
<dbReference type="AlphaFoldDB" id="A0AA52EK41"/>
<accession>A0AA52EK41</accession>
<organism evidence="3 4">
    <name type="scientific">Temperatibacter marinus</name>
    <dbReference type="NCBI Taxonomy" id="1456591"/>
    <lineage>
        <taxon>Bacteria</taxon>
        <taxon>Pseudomonadati</taxon>
        <taxon>Pseudomonadota</taxon>
        <taxon>Alphaproteobacteria</taxon>
        <taxon>Kordiimonadales</taxon>
        <taxon>Temperatibacteraceae</taxon>
        <taxon>Temperatibacter</taxon>
    </lineage>
</organism>
<evidence type="ECO:0000256" key="2">
    <source>
        <dbReference type="SAM" id="SignalP"/>
    </source>
</evidence>
<feature type="transmembrane region" description="Helical" evidence="1">
    <location>
        <begin position="225"/>
        <end position="247"/>
    </location>
</feature>
<evidence type="ECO:0000256" key="1">
    <source>
        <dbReference type="SAM" id="Phobius"/>
    </source>
</evidence>
<proteinExistence type="predicted"/>
<sequence>MMKRLFLAFFLLVPLGMSAQAQVTDLSENRIEIRYSFEGADLILFGTPGQRLQPGEYDVVVVVRGPTVPTIVRKKAHKYGIWMNDQSLTFPQVPGYYAVAANRPLAEIASKEDLEKHAIGFENMALETEQPSLSAVQLKSFKEALYRGRQEADLYRQGQDTVKLIGEGLFRTNVHLPANVPVGDFLVNAYIFQDKNLLAFNEIPMVVAKEGFERAVYEFAHTMPMLYGLTAVFIALVAGWLAGMAGLRKG</sequence>
<gene>
    <name evidence="3" type="ORF">QGN29_06125</name>
</gene>
<keyword evidence="1" id="KW-0812">Transmembrane</keyword>
<reference evidence="3" key="1">
    <citation type="submission" date="2023-04" db="EMBL/GenBank/DDBJ databases">
        <title>Complete genome sequence of Temperatibacter marinus.</title>
        <authorList>
            <person name="Rong J.-C."/>
            <person name="Yi M.-L."/>
            <person name="Zhao Q."/>
        </authorList>
    </citation>
    <scope>NUCLEOTIDE SEQUENCE</scope>
    <source>
        <strain evidence="3">NBRC 110045</strain>
    </source>
</reference>
<dbReference type="Proteomes" id="UP001268683">
    <property type="component" value="Chromosome"/>
</dbReference>
<name>A0AA52EK41_9PROT</name>
<feature type="signal peptide" evidence="2">
    <location>
        <begin position="1"/>
        <end position="21"/>
    </location>
</feature>
<keyword evidence="1" id="KW-0472">Membrane</keyword>
<dbReference type="KEGG" id="tmk:QGN29_06125"/>
<feature type="chain" id="PRO_5041397990" evidence="2">
    <location>
        <begin position="22"/>
        <end position="250"/>
    </location>
</feature>
<keyword evidence="1" id="KW-1133">Transmembrane helix</keyword>
<dbReference type="RefSeq" id="WP_310799814.1">
    <property type="nucleotide sequence ID" value="NZ_CP123872.1"/>
</dbReference>